<dbReference type="GO" id="GO:0030246">
    <property type="term" value="F:carbohydrate binding"/>
    <property type="evidence" value="ECO:0007669"/>
    <property type="project" value="UniProtKB-UniRule"/>
</dbReference>
<sequence>MNKPAATREATYQGLPAIELTLPNGSAAVILHHGAHVVSWQAGAWGEQLYLSPTAVAAEGKAVRGGIPVIFPQFEQRGPDYSLPRHGLARTRAWTLDTHRAGPDHALASFTLSDTPETRALWPHAFQLEFTVSLGPNRLDLELHVTNPGDTAWPFSAALHTYLAASDIGQVRLQGLEGCRFLDAVTQGEYIEDHPEKRFAGEIDRIYELVPRSLLLRDGPRRLTIESETFEDAVLWNPGPEKCIALSDMPDDDWRQMLCVEAAQVLNPPTLQPGDSWTARQSLVLPD</sequence>
<comment type="caution">
    <text evidence="6">The sequence shown here is derived from an EMBL/GenBank/DDBJ whole genome shotgun (WGS) entry which is preliminary data.</text>
</comment>
<keyword evidence="7" id="KW-1185">Reference proteome</keyword>
<evidence type="ECO:0000256" key="1">
    <source>
        <dbReference type="ARBA" id="ARBA00001096"/>
    </source>
</evidence>
<proteinExistence type="inferred from homology"/>
<name>A0A426V925_9BURK</name>
<dbReference type="RefSeq" id="WP_125244173.1">
    <property type="nucleotide sequence ID" value="NZ_RSED01000012.1"/>
</dbReference>
<gene>
    <name evidence="6" type="ORF">EIP75_15425</name>
</gene>
<protein>
    <recommendedName>
        <fullName evidence="4">Putative glucose-6-phosphate 1-epimerase</fullName>
        <ecNumber evidence="4">5.1.3.15</ecNumber>
    </recommendedName>
</protein>
<dbReference type="PANTHER" id="PTHR11122:SF13">
    <property type="entry name" value="GLUCOSE-6-PHOSPHATE 1-EPIMERASE"/>
    <property type="match status" value="1"/>
</dbReference>
<dbReference type="Proteomes" id="UP000269265">
    <property type="component" value="Unassembled WGS sequence"/>
</dbReference>
<dbReference type="AlphaFoldDB" id="A0A426V925"/>
<dbReference type="GO" id="GO:0047938">
    <property type="term" value="F:glucose-6-phosphate 1-epimerase activity"/>
    <property type="evidence" value="ECO:0007669"/>
    <property type="project" value="UniProtKB-UniRule"/>
</dbReference>
<dbReference type="CDD" id="cd09020">
    <property type="entry name" value="D-hex-6-P-epi_like"/>
    <property type="match status" value="1"/>
</dbReference>
<feature type="active site" evidence="5">
    <location>
        <position position="160"/>
    </location>
</feature>
<evidence type="ECO:0000313" key="6">
    <source>
        <dbReference type="EMBL" id="RRS03344.1"/>
    </source>
</evidence>
<dbReference type="EMBL" id="RSED01000012">
    <property type="protein sequence ID" value="RRS03344.1"/>
    <property type="molecule type" value="Genomic_DNA"/>
</dbReference>
<reference evidence="6 7" key="1">
    <citation type="submission" date="2018-12" db="EMBL/GenBank/DDBJ databases">
        <title>The whole draft genome of Aquabacterium sp. SJQ9.</title>
        <authorList>
            <person name="Sun L."/>
            <person name="Gao X."/>
            <person name="Chen W."/>
            <person name="Huang K."/>
        </authorList>
    </citation>
    <scope>NUCLEOTIDE SEQUENCE [LARGE SCALE GENOMIC DNA]</scope>
    <source>
        <strain evidence="6 7">SJQ9</strain>
    </source>
</reference>
<evidence type="ECO:0000256" key="5">
    <source>
        <dbReference type="PIRSR" id="PIRSR016020-1"/>
    </source>
</evidence>
<dbReference type="OrthoDB" id="9790727at2"/>
<dbReference type="GO" id="GO:0005975">
    <property type="term" value="P:carbohydrate metabolic process"/>
    <property type="evidence" value="ECO:0007669"/>
    <property type="project" value="InterPro"/>
</dbReference>
<dbReference type="PANTHER" id="PTHR11122">
    <property type="entry name" value="APOSPORY-ASSOCIATED PROTEIN C-RELATED"/>
    <property type="match status" value="1"/>
</dbReference>
<accession>A0A426V925</accession>
<evidence type="ECO:0000313" key="7">
    <source>
        <dbReference type="Proteomes" id="UP000269265"/>
    </source>
</evidence>
<dbReference type="InterPro" id="IPR008183">
    <property type="entry name" value="Aldose_1/G6P_1-epimerase"/>
</dbReference>
<dbReference type="GO" id="GO:0005737">
    <property type="term" value="C:cytoplasm"/>
    <property type="evidence" value="ECO:0007669"/>
    <property type="project" value="TreeGrafter"/>
</dbReference>
<feature type="active site" evidence="5">
    <location>
        <position position="261"/>
    </location>
</feature>
<dbReference type="EC" id="5.1.3.15" evidence="4"/>
<dbReference type="PIRSF" id="PIRSF016020">
    <property type="entry name" value="PHexose_mutarotase"/>
    <property type="match status" value="1"/>
</dbReference>
<dbReference type="Pfam" id="PF01263">
    <property type="entry name" value="Aldose_epim"/>
    <property type="match status" value="1"/>
</dbReference>
<comment type="catalytic activity">
    <reaction evidence="1">
        <text>alpha-D-glucose 6-phosphate = beta-D-glucose 6-phosphate</text>
        <dbReference type="Rhea" id="RHEA:16249"/>
        <dbReference type="ChEBI" id="CHEBI:58225"/>
        <dbReference type="ChEBI" id="CHEBI:58247"/>
        <dbReference type="EC" id="5.1.3.15"/>
    </reaction>
</comment>
<dbReference type="SUPFAM" id="SSF74650">
    <property type="entry name" value="Galactose mutarotase-like"/>
    <property type="match status" value="1"/>
</dbReference>
<comment type="similarity">
    <text evidence="2 4">Belongs to the glucose-6-phosphate 1-epimerase family.</text>
</comment>
<keyword evidence="3 4" id="KW-0413">Isomerase</keyword>
<dbReference type="InterPro" id="IPR014718">
    <property type="entry name" value="GH-type_carb-bd"/>
</dbReference>
<evidence type="ECO:0000256" key="4">
    <source>
        <dbReference type="PIRNR" id="PIRNR016020"/>
    </source>
</evidence>
<dbReference type="InterPro" id="IPR025532">
    <property type="entry name" value="G6P_1-epimerase"/>
</dbReference>
<organism evidence="6 7">
    <name type="scientific">Aquabacterium soli</name>
    <dbReference type="NCBI Taxonomy" id="2493092"/>
    <lineage>
        <taxon>Bacteria</taxon>
        <taxon>Pseudomonadati</taxon>
        <taxon>Pseudomonadota</taxon>
        <taxon>Betaproteobacteria</taxon>
        <taxon>Burkholderiales</taxon>
        <taxon>Aquabacterium</taxon>
    </lineage>
</organism>
<dbReference type="Gene3D" id="2.70.98.10">
    <property type="match status" value="1"/>
</dbReference>
<evidence type="ECO:0000256" key="2">
    <source>
        <dbReference type="ARBA" id="ARBA00005866"/>
    </source>
</evidence>
<dbReference type="InterPro" id="IPR011013">
    <property type="entry name" value="Gal_mutarotase_sf_dom"/>
</dbReference>
<evidence type="ECO:0000256" key="3">
    <source>
        <dbReference type="ARBA" id="ARBA00023235"/>
    </source>
</evidence>